<dbReference type="EMBL" id="LWMT01000245">
    <property type="protein sequence ID" value="KZX11596.1"/>
    <property type="molecule type" value="Genomic_DNA"/>
</dbReference>
<dbReference type="RefSeq" id="WP_066973074.1">
    <property type="nucleotide sequence ID" value="NZ_LWMT01000245.1"/>
</dbReference>
<dbReference type="GO" id="GO:0016020">
    <property type="term" value="C:membrane"/>
    <property type="evidence" value="ECO:0007669"/>
    <property type="project" value="UniProtKB-SubCell"/>
</dbReference>
<keyword evidence="3" id="KW-0808">Transferase</keyword>
<sequence length="156" mass="18530">MLEHAKLRFLSYSNLVVNVDIDELILSKENKTLSEHVNESTSGAIIFSGVWIQNIREKEQTVPKYSDFKYIDIRKGKPAKKWVLDPSRCDKEIQWNLHSFSKEFAPDEVDNVELKHFTGITPNWRNIEFRKEKKFNPEFNFIDKELVKTFEKVFFD</sequence>
<dbReference type="Pfam" id="PF01697">
    <property type="entry name" value="Glyco_transf_92"/>
    <property type="match status" value="1"/>
</dbReference>
<dbReference type="InterPro" id="IPR008166">
    <property type="entry name" value="Glyco_transf_92"/>
</dbReference>
<keyword evidence="6" id="KW-1185">Reference proteome</keyword>
<gene>
    <name evidence="5" type="ORF">MBFIL_14100</name>
</gene>
<dbReference type="Proteomes" id="UP000077066">
    <property type="component" value="Unassembled WGS sequence"/>
</dbReference>
<evidence type="ECO:0000256" key="2">
    <source>
        <dbReference type="ARBA" id="ARBA00022676"/>
    </source>
</evidence>
<evidence type="ECO:0000256" key="1">
    <source>
        <dbReference type="ARBA" id="ARBA00004370"/>
    </source>
</evidence>
<reference evidence="5 6" key="1">
    <citation type="submission" date="2016-04" db="EMBL/GenBank/DDBJ databases">
        <title>Genome sequence of Methanobrevibacter filiformis DSM 11501.</title>
        <authorList>
            <person name="Poehlein A."/>
            <person name="Seedorf H."/>
            <person name="Daniel R."/>
        </authorList>
    </citation>
    <scope>NUCLEOTIDE SEQUENCE [LARGE SCALE GENOMIC DNA]</scope>
    <source>
        <strain evidence="5 6">DSM 11501</strain>
    </source>
</reference>
<evidence type="ECO:0000313" key="5">
    <source>
        <dbReference type="EMBL" id="KZX11596.1"/>
    </source>
</evidence>
<evidence type="ECO:0000256" key="4">
    <source>
        <dbReference type="ARBA" id="ARBA00023136"/>
    </source>
</evidence>
<keyword evidence="2" id="KW-0328">Glycosyltransferase</keyword>
<keyword evidence="4" id="KW-0472">Membrane</keyword>
<comment type="caution">
    <text evidence="5">The sequence shown here is derived from an EMBL/GenBank/DDBJ whole genome shotgun (WGS) entry which is preliminary data.</text>
</comment>
<protein>
    <recommendedName>
        <fullName evidence="7">Glycosyl transferase family 2</fullName>
    </recommendedName>
</protein>
<accession>A0A166A5E4</accession>
<name>A0A166A5E4_9EURY</name>
<dbReference type="PATRIC" id="fig|55758.3.peg.1595"/>
<proteinExistence type="predicted"/>
<evidence type="ECO:0008006" key="7">
    <source>
        <dbReference type="Google" id="ProtNLM"/>
    </source>
</evidence>
<dbReference type="AlphaFoldDB" id="A0A166A5E4"/>
<dbReference type="GO" id="GO:0016757">
    <property type="term" value="F:glycosyltransferase activity"/>
    <property type="evidence" value="ECO:0007669"/>
    <property type="project" value="UniProtKB-KW"/>
</dbReference>
<evidence type="ECO:0000313" key="6">
    <source>
        <dbReference type="Proteomes" id="UP000077066"/>
    </source>
</evidence>
<organism evidence="5 6">
    <name type="scientific">Methanobrevibacter filiformis</name>
    <dbReference type="NCBI Taxonomy" id="55758"/>
    <lineage>
        <taxon>Archaea</taxon>
        <taxon>Methanobacteriati</taxon>
        <taxon>Methanobacteriota</taxon>
        <taxon>Methanomada group</taxon>
        <taxon>Methanobacteria</taxon>
        <taxon>Methanobacteriales</taxon>
        <taxon>Methanobacteriaceae</taxon>
        <taxon>Methanobrevibacter</taxon>
    </lineage>
</organism>
<comment type="subcellular location">
    <subcellularLocation>
        <location evidence="1">Membrane</location>
    </subcellularLocation>
</comment>
<evidence type="ECO:0000256" key="3">
    <source>
        <dbReference type="ARBA" id="ARBA00022679"/>
    </source>
</evidence>